<evidence type="ECO:0000256" key="6">
    <source>
        <dbReference type="ARBA" id="ARBA00022989"/>
    </source>
</evidence>
<proteinExistence type="predicted"/>
<evidence type="ECO:0000256" key="10">
    <source>
        <dbReference type="SAM" id="Phobius"/>
    </source>
</evidence>
<dbReference type="GO" id="GO:0004984">
    <property type="term" value="F:olfactory receptor activity"/>
    <property type="evidence" value="ECO:0007669"/>
    <property type="project" value="InterPro"/>
</dbReference>
<accession>A0AAW1D7R9</accession>
<sequence>MNEFWRYTAGTFLVFIMTSSSIIIYASCALFQFIFTFQISPYLKILQNRLETKGTADKTIYQNHKIVIQFLQDYNEIFSGQLLVEIMLASLYPCGFGYTLIKGLKNNDPPPLDTYLALILCFFGPFSMYYCGQEISTQMERLHESSYMSKWYEEKPKVRRDLYTMMLITIRPLTLNYRLFITFDLKCGTTIVQGIYSYLMMINNFETAD</sequence>
<evidence type="ECO:0000256" key="8">
    <source>
        <dbReference type="ARBA" id="ARBA00023170"/>
    </source>
</evidence>
<dbReference type="PANTHER" id="PTHR21137:SF35">
    <property type="entry name" value="ODORANT RECEPTOR 19A-RELATED"/>
    <property type="match status" value="1"/>
</dbReference>
<dbReference type="Pfam" id="PF02949">
    <property type="entry name" value="7tm_6"/>
    <property type="match status" value="1"/>
</dbReference>
<feature type="transmembrane region" description="Helical" evidence="10">
    <location>
        <begin position="12"/>
        <end position="35"/>
    </location>
</feature>
<evidence type="ECO:0000256" key="3">
    <source>
        <dbReference type="ARBA" id="ARBA00022606"/>
    </source>
</evidence>
<dbReference type="EMBL" id="JAPXFL010000006">
    <property type="protein sequence ID" value="KAK9505795.1"/>
    <property type="molecule type" value="Genomic_DNA"/>
</dbReference>
<dbReference type="GO" id="GO:0007165">
    <property type="term" value="P:signal transduction"/>
    <property type="evidence" value="ECO:0007669"/>
    <property type="project" value="UniProtKB-KW"/>
</dbReference>
<comment type="caution">
    <text evidence="11">The sequence shown here is derived from an EMBL/GenBank/DDBJ whole genome shotgun (WGS) entry which is preliminary data.</text>
</comment>
<evidence type="ECO:0000256" key="1">
    <source>
        <dbReference type="ARBA" id="ARBA00004651"/>
    </source>
</evidence>
<protein>
    <submittedName>
        <fullName evidence="11">Uncharacterized protein</fullName>
    </submittedName>
</protein>
<dbReference type="GO" id="GO:0005549">
    <property type="term" value="F:odorant binding"/>
    <property type="evidence" value="ECO:0007669"/>
    <property type="project" value="InterPro"/>
</dbReference>
<evidence type="ECO:0000256" key="9">
    <source>
        <dbReference type="ARBA" id="ARBA00023224"/>
    </source>
</evidence>
<keyword evidence="7 10" id="KW-0472">Membrane</keyword>
<dbReference type="AlphaFoldDB" id="A0AAW1D7R9"/>
<dbReference type="InterPro" id="IPR004117">
    <property type="entry name" value="7tm6_olfct_rcpt"/>
</dbReference>
<feature type="transmembrane region" description="Helical" evidence="10">
    <location>
        <begin position="113"/>
        <end position="132"/>
    </location>
</feature>
<keyword evidence="8" id="KW-0675">Receptor</keyword>
<dbReference type="GO" id="GO:0005886">
    <property type="term" value="C:plasma membrane"/>
    <property type="evidence" value="ECO:0007669"/>
    <property type="project" value="UniProtKB-SubCell"/>
</dbReference>
<evidence type="ECO:0000313" key="12">
    <source>
        <dbReference type="Proteomes" id="UP001461498"/>
    </source>
</evidence>
<organism evidence="11 12">
    <name type="scientific">Rhynocoris fuscipes</name>
    <dbReference type="NCBI Taxonomy" id="488301"/>
    <lineage>
        <taxon>Eukaryota</taxon>
        <taxon>Metazoa</taxon>
        <taxon>Ecdysozoa</taxon>
        <taxon>Arthropoda</taxon>
        <taxon>Hexapoda</taxon>
        <taxon>Insecta</taxon>
        <taxon>Pterygota</taxon>
        <taxon>Neoptera</taxon>
        <taxon>Paraneoptera</taxon>
        <taxon>Hemiptera</taxon>
        <taxon>Heteroptera</taxon>
        <taxon>Panheteroptera</taxon>
        <taxon>Cimicomorpha</taxon>
        <taxon>Reduviidae</taxon>
        <taxon>Harpactorinae</taxon>
        <taxon>Harpactorini</taxon>
        <taxon>Rhynocoris</taxon>
    </lineage>
</organism>
<name>A0AAW1D7R9_9HEMI</name>
<evidence type="ECO:0000256" key="2">
    <source>
        <dbReference type="ARBA" id="ARBA00022475"/>
    </source>
</evidence>
<reference evidence="11 12" key="1">
    <citation type="submission" date="2022-12" db="EMBL/GenBank/DDBJ databases">
        <title>Chromosome-level genome assembly of true bugs.</title>
        <authorList>
            <person name="Ma L."/>
            <person name="Li H."/>
        </authorList>
    </citation>
    <scope>NUCLEOTIDE SEQUENCE [LARGE SCALE GENOMIC DNA]</scope>
    <source>
        <strain evidence="11">Lab_2022b</strain>
    </source>
</reference>
<evidence type="ECO:0000256" key="5">
    <source>
        <dbReference type="ARBA" id="ARBA00022725"/>
    </source>
</evidence>
<dbReference type="PANTHER" id="PTHR21137">
    <property type="entry name" value="ODORANT RECEPTOR"/>
    <property type="match status" value="1"/>
</dbReference>
<keyword evidence="5" id="KW-0552">Olfaction</keyword>
<evidence type="ECO:0000256" key="4">
    <source>
        <dbReference type="ARBA" id="ARBA00022692"/>
    </source>
</evidence>
<keyword evidence="4 10" id="KW-0812">Transmembrane</keyword>
<comment type="subcellular location">
    <subcellularLocation>
        <location evidence="1">Cell membrane</location>
        <topology evidence="1">Multi-pass membrane protein</topology>
    </subcellularLocation>
</comment>
<evidence type="ECO:0000313" key="11">
    <source>
        <dbReference type="EMBL" id="KAK9505795.1"/>
    </source>
</evidence>
<keyword evidence="3" id="KW-0716">Sensory transduction</keyword>
<gene>
    <name evidence="11" type="ORF">O3M35_009779</name>
</gene>
<keyword evidence="2" id="KW-1003">Cell membrane</keyword>
<keyword evidence="6 10" id="KW-1133">Transmembrane helix</keyword>
<keyword evidence="12" id="KW-1185">Reference proteome</keyword>
<dbReference type="Proteomes" id="UP001461498">
    <property type="component" value="Unassembled WGS sequence"/>
</dbReference>
<keyword evidence="9" id="KW-0807">Transducer</keyword>
<evidence type="ECO:0000256" key="7">
    <source>
        <dbReference type="ARBA" id="ARBA00023136"/>
    </source>
</evidence>